<keyword evidence="6" id="KW-0238">DNA-binding</keyword>
<dbReference type="InterPro" id="IPR050595">
    <property type="entry name" value="Bact_response_regulator"/>
</dbReference>
<evidence type="ECO:0000256" key="2">
    <source>
        <dbReference type="ARBA" id="ARBA00023015"/>
    </source>
</evidence>
<dbReference type="Gene3D" id="3.40.50.2300">
    <property type="match status" value="1"/>
</dbReference>
<comment type="caution">
    <text evidence="6">The sequence shown here is derived from an EMBL/GenBank/DDBJ whole genome shotgun (WGS) entry which is preliminary data.</text>
</comment>
<evidence type="ECO:0000256" key="1">
    <source>
        <dbReference type="ARBA" id="ARBA00022553"/>
    </source>
</evidence>
<dbReference type="PANTHER" id="PTHR44591">
    <property type="entry name" value="STRESS RESPONSE REGULATOR PROTEIN 1"/>
    <property type="match status" value="1"/>
</dbReference>
<sequence length="127" mass="13556">MSNAVDTRAGTEIKVLVVEDEFFIADELRGNLTAAGFLVLGPASSNEDALDLLEQERPDVAVLDVHLGEATVNPVAAKLRQMNVPFVLTTASPAHELASDPDLAGAVILPKPTDFGRLVEILRNLAR</sequence>
<keyword evidence="2" id="KW-0805">Transcription regulation</keyword>
<evidence type="ECO:0000313" key="6">
    <source>
        <dbReference type="EMBL" id="MBB4238952.1"/>
    </source>
</evidence>
<keyword evidence="1 4" id="KW-0597">Phosphoprotein</keyword>
<protein>
    <submittedName>
        <fullName evidence="6">DNA-binding response OmpR family regulator</fullName>
    </submittedName>
</protein>
<organism evidence="6 7">
    <name type="scientific">Rhizobium esperanzae</name>
    <dbReference type="NCBI Taxonomy" id="1967781"/>
    <lineage>
        <taxon>Bacteria</taxon>
        <taxon>Pseudomonadati</taxon>
        <taxon>Pseudomonadota</taxon>
        <taxon>Alphaproteobacteria</taxon>
        <taxon>Hyphomicrobiales</taxon>
        <taxon>Rhizobiaceae</taxon>
        <taxon>Rhizobium/Agrobacterium group</taxon>
        <taxon>Rhizobium</taxon>
    </lineage>
</organism>
<dbReference type="Proteomes" id="UP000540909">
    <property type="component" value="Unassembled WGS sequence"/>
</dbReference>
<dbReference type="GO" id="GO:0003677">
    <property type="term" value="F:DNA binding"/>
    <property type="evidence" value="ECO:0007669"/>
    <property type="project" value="UniProtKB-KW"/>
</dbReference>
<dbReference type="PROSITE" id="PS50110">
    <property type="entry name" value="RESPONSE_REGULATORY"/>
    <property type="match status" value="1"/>
</dbReference>
<dbReference type="EMBL" id="JACIFY010000028">
    <property type="protein sequence ID" value="MBB4238952.1"/>
    <property type="molecule type" value="Genomic_DNA"/>
</dbReference>
<evidence type="ECO:0000256" key="4">
    <source>
        <dbReference type="PROSITE-ProRule" id="PRU00169"/>
    </source>
</evidence>
<dbReference type="InterPro" id="IPR001789">
    <property type="entry name" value="Sig_transdc_resp-reg_receiver"/>
</dbReference>
<gene>
    <name evidence="6" type="ORF">GGD57_005567</name>
</gene>
<dbReference type="Pfam" id="PF00072">
    <property type="entry name" value="Response_reg"/>
    <property type="match status" value="1"/>
</dbReference>
<evidence type="ECO:0000313" key="7">
    <source>
        <dbReference type="Proteomes" id="UP000540909"/>
    </source>
</evidence>
<dbReference type="SMART" id="SM00448">
    <property type="entry name" value="REC"/>
    <property type="match status" value="1"/>
</dbReference>
<evidence type="ECO:0000256" key="3">
    <source>
        <dbReference type="ARBA" id="ARBA00023163"/>
    </source>
</evidence>
<reference evidence="6 7" key="1">
    <citation type="submission" date="2020-08" db="EMBL/GenBank/DDBJ databases">
        <title>Genomic Encyclopedia of Type Strains, Phase IV (KMG-V): Genome sequencing to study the core and pangenomes of soil and plant-associated prokaryotes.</title>
        <authorList>
            <person name="Whitman W."/>
        </authorList>
    </citation>
    <scope>NUCLEOTIDE SEQUENCE [LARGE SCALE GENOMIC DNA]</scope>
    <source>
        <strain evidence="6 7">SEMIA 4089</strain>
    </source>
</reference>
<keyword evidence="3" id="KW-0804">Transcription</keyword>
<dbReference type="PANTHER" id="PTHR44591:SF3">
    <property type="entry name" value="RESPONSE REGULATORY DOMAIN-CONTAINING PROTEIN"/>
    <property type="match status" value="1"/>
</dbReference>
<dbReference type="GO" id="GO:0000160">
    <property type="term" value="P:phosphorelay signal transduction system"/>
    <property type="evidence" value="ECO:0007669"/>
    <property type="project" value="InterPro"/>
</dbReference>
<dbReference type="InterPro" id="IPR011006">
    <property type="entry name" value="CheY-like_superfamily"/>
</dbReference>
<feature type="domain" description="Response regulatory" evidence="5">
    <location>
        <begin position="14"/>
        <end position="126"/>
    </location>
</feature>
<name>A0A7W6R8X9_9HYPH</name>
<dbReference type="SUPFAM" id="SSF52172">
    <property type="entry name" value="CheY-like"/>
    <property type="match status" value="1"/>
</dbReference>
<dbReference type="AlphaFoldDB" id="A0A7W6R8X9"/>
<feature type="modified residue" description="4-aspartylphosphate" evidence="4">
    <location>
        <position position="64"/>
    </location>
</feature>
<evidence type="ECO:0000259" key="5">
    <source>
        <dbReference type="PROSITE" id="PS50110"/>
    </source>
</evidence>
<proteinExistence type="predicted"/>
<accession>A0A7W6R8X9</accession>
<dbReference type="RefSeq" id="WP_184473290.1">
    <property type="nucleotide sequence ID" value="NZ_JACIFY010000028.1"/>
</dbReference>